<keyword evidence="2" id="KW-1185">Reference proteome</keyword>
<dbReference type="AlphaFoldDB" id="A0A975A171"/>
<name>A0A975A171_9BACT</name>
<gene>
    <name evidence="1" type="ORF">JR347_02580</name>
</gene>
<dbReference type="Proteomes" id="UP000662783">
    <property type="component" value="Chromosome"/>
</dbReference>
<accession>A0A975A171</accession>
<protein>
    <submittedName>
        <fullName evidence="1">Uncharacterized protein</fullName>
    </submittedName>
</protein>
<sequence length="179" mass="20975">MRQLLIIALIFIGACNQRTTDEELYDQYMRIYYNSWKQPRTKNWTSEQLFNPNIGDTIILNLDQYILTNYSDSVVQGGIGFKLLSGTQIYITDISDHFVEVKTQTDSLGLIEIDRLKDDLTNKGYLQLFKQNYEQINKERIKRVEELMSQNNLSPEDFYNKLAEEHSKRTGKPIFDASE</sequence>
<dbReference type="KEGG" id="fuv:JR347_02580"/>
<dbReference type="PROSITE" id="PS51257">
    <property type="entry name" value="PROKAR_LIPOPROTEIN"/>
    <property type="match status" value="1"/>
</dbReference>
<evidence type="ECO:0000313" key="1">
    <source>
        <dbReference type="EMBL" id="QSE97986.1"/>
    </source>
</evidence>
<evidence type="ECO:0000313" key="2">
    <source>
        <dbReference type="Proteomes" id="UP000662783"/>
    </source>
</evidence>
<organism evidence="1 2">
    <name type="scientific">Fulvivirga lutea</name>
    <dbReference type="NCBI Taxonomy" id="2810512"/>
    <lineage>
        <taxon>Bacteria</taxon>
        <taxon>Pseudomonadati</taxon>
        <taxon>Bacteroidota</taxon>
        <taxon>Cytophagia</taxon>
        <taxon>Cytophagales</taxon>
        <taxon>Fulvivirgaceae</taxon>
        <taxon>Fulvivirga</taxon>
    </lineage>
</organism>
<dbReference type="RefSeq" id="WP_205722494.1">
    <property type="nucleotide sequence ID" value="NZ_CP070608.1"/>
</dbReference>
<dbReference type="EMBL" id="CP070608">
    <property type="protein sequence ID" value="QSE97986.1"/>
    <property type="molecule type" value="Genomic_DNA"/>
</dbReference>
<proteinExistence type="predicted"/>
<reference evidence="1" key="1">
    <citation type="submission" date="2021-02" db="EMBL/GenBank/DDBJ databases">
        <title>Fulvivirga sp. S481 isolated from sea water.</title>
        <authorList>
            <person name="Bae S.S."/>
            <person name="Baek K."/>
        </authorList>
    </citation>
    <scope>NUCLEOTIDE SEQUENCE</scope>
    <source>
        <strain evidence="1">S481</strain>
    </source>
</reference>